<gene>
    <name evidence="2" type="ORF">IQK56_07370</name>
</gene>
<protein>
    <submittedName>
        <fullName evidence="2">Uncharacterized protein</fullName>
    </submittedName>
</protein>
<feature type="region of interest" description="Disordered" evidence="1">
    <location>
        <begin position="24"/>
        <end position="47"/>
    </location>
</feature>
<dbReference type="RefSeq" id="WP_193861890.1">
    <property type="nucleotide sequence ID" value="NZ_JADDUM010000041.1"/>
</dbReference>
<dbReference type="Proteomes" id="UP000613075">
    <property type="component" value="Unassembled WGS sequence"/>
</dbReference>
<name>A0ABR9SP98_9PSED</name>
<sequence length="47" mass="5224">MTISELKRKLGLPFNQNPSLEEMRAHGVEPPRRPLIAPKAPPPVPRG</sequence>
<keyword evidence="3" id="KW-1185">Reference proteome</keyword>
<dbReference type="EMBL" id="JADDUM010000041">
    <property type="protein sequence ID" value="MBE8590765.1"/>
    <property type="molecule type" value="Genomic_DNA"/>
</dbReference>
<organism evidence="2 3">
    <name type="scientific">Pseudomonas cyclaminis</name>
    <dbReference type="NCBI Taxonomy" id="2781239"/>
    <lineage>
        <taxon>Bacteria</taxon>
        <taxon>Pseudomonadati</taxon>
        <taxon>Pseudomonadota</taxon>
        <taxon>Gammaproteobacteria</taxon>
        <taxon>Pseudomonadales</taxon>
        <taxon>Pseudomonadaceae</taxon>
        <taxon>Pseudomonas</taxon>
    </lineage>
</organism>
<evidence type="ECO:0000313" key="2">
    <source>
        <dbReference type="EMBL" id="MBE8590765.1"/>
    </source>
</evidence>
<evidence type="ECO:0000256" key="1">
    <source>
        <dbReference type="SAM" id="MobiDB-lite"/>
    </source>
</evidence>
<proteinExistence type="predicted"/>
<comment type="caution">
    <text evidence="2">The sequence shown here is derived from an EMBL/GenBank/DDBJ whole genome shotgun (WGS) entry which is preliminary data.</text>
</comment>
<evidence type="ECO:0000313" key="3">
    <source>
        <dbReference type="Proteomes" id="UP000613075"/>
    </source>
</evidence>
<accession>A0ABR9SP98</accession>
<reference evidence="2 3" key="1">
    <citation type="submission" date="2020-10" db="EMBL/GenBank/DDBJ databases">
        <title>The draft genomes of Cyclamen pathogen Pseudomonas sp.</title>
        <authorList>
            <person name="Fujikawa T."/>
            <person name="Sawada H."/>
        </authorList>
    </citation>
    <scope>NUCLEOTIDE SEQUENCE [LARGE SCALE GENOMIC DNA]</scope>
    <source>
        <strain evidence="2 3">MAFF 301449</strain>
    </source>
</reference>